<reference evidence="8 9" key="1">
    <citation type="journal article" date="2007" name="Science">
        <title>Sea anemone genome reveals ancestral eumetazoan gene repertoire and genomic organization.</title>
        <authorList>
            <person name="Putnam N.H."/>
            <person name="Srivastava M."/>
            <person name="Hellsten U."/>
            <person name="Dirks B."/>
            <person name="Chapman J."/>
            <person name="Salamov A."/>
            <person name="Terry A."/>
            <person name="Shapiro H."/>
            <person name="Lindquist E."/>
            <person name="Kapitonov V.V."/>
            <person name="Jurka J."/>
            <person name="Genikhovich G."/>
            <person name="Grigoriev I.V."/>
            <person name="Lucas S.M."/>
            <person name="Steele R.E."/>
            <person name="Finnerty J.R."/>
            <person name="Technau U."/>
            <person name="Martindale M.Q."/>
            <person name="Rokhsar D.S."/>
        </authorList>
    </citation>
    <scope>NUCLEOTIDE SEQUENCE [LARGE SCALE GENOMIC DNA]</scope>
    <source>
        <strain evidence="9">CH2 X CH6</strain>
    </source>
</reference>
<dbReference type="GO" id="GO:0005737">
    <property type="term" value="C:cytoplasm"/>
    <property type="evidence" value="ECO:0000318"/>
    <property type="project" value="GO_Central"/>
</dbReference>
<dbReference type="Pfam" id="PF01997">
    <property type="entry name" value="Translin"/>
    <property type="match status" value="1"/>
</dbReference>
<dbReference type="OMA" id="DTCMETC"/>
<keyword evidence="6" id="KW-0479">Metal-binding</keyword>
<dbReference type="HOGENOM" id="CLU_067225_1_0_1"/>
<dbReference type="OrthoDB" id="31005at2759"/>
<keyword evidence="5" id="KW-0539">Nucleus</keyword>
<feature type="binding site" evidence="6">
    <location>
        <position position="173"/>
    </location>
    <ligand>
        <name>Mg(2+)</name>
        <dbReference type="ChEBI" id="CHEBI:18420"/>
    </ligand>
</feature>
<dbReference type="GO" id="GO:0004521">
    <property type="term" value="F:RNA endonuclease activity"/>
    <property type="evidence" value="ECO:0000318"/>
    <property type="project" value="GO_Central"/>
</dbReference>
<evidence type="ECO:0000313" key="8">
    <source>
        <dbReference type="EMBL" id="EDO32081.1"/>
    </source>
</evidence>
<comment type="subcellular location">
    <subcellularLocation>
        <location evidence="2">Cytoplasm</location>
    </subcellularLocation>
    <subcellularLocation>
        <location evidence="1">Nucleus</location>
    </subcellularLocation>
</comment>
<feature type="binding site" evidence="6">
    <location>
        <position position="121"/>
    </location>
    <ligand>
        <name>Mg(2+)</name>
        <dbReference type="ChEBI" id="CHEBI:18420"/>
    </ligand>
</feature>
<dbReference type="GO" id="GO:0005634">
    <property type="term" value="C:nucleus"/>
    <property type="evidence" value="ECO:0000318"/>
    <property type="project" value="GO_Central"/>
</dbReference>
<evidence type="ECO:0000256" key="5">
    <source>
        <dbReference type="ARBA" id="ARBA00023242"/>
    </source>
</evidence>
<sequence>MADRSRKRKIETDKDSSEAKVANDSPVIAAFQQFQEELDLRHDKYERIVKSSRDLTIQSKRAIFNLHRIAGADNSEKIIHEVGRKLHEIKQYLKKIALELEGEDPFRFSRAYSPGLQEYIESLSFYYYLKNKTLVPFQEVVENCTFPAEDGKALKLEVPLPDYVLGIADLTGELMRFCMNSTANGDGDTPFTVCQFMREVHDELALLEYCCKDIGRKLGALKSSLYKVEHVCYTLQVRRSEFPQLNVADLLKCGSGMENIKMHDQ</sequence>
<dbReference type="AlphaFoldDB" id="A7SW58"/>
<keyword evidence="4" id="KW-0963">Cytoplasm</keyword>
<dbReference type="InParanoid" id="A7SW58"/>
<dbReference type="PANTHER" id="PTHR10741">
    <property type="entry name" value="TRANSLIN AND TRANSLIN ASSOCIATED PROTEIN X"/>
    <property type="match status" value="1"/>
</dbReference>
<dbReference type="STRING" id="45351.A7SW58"/>
<evidence type="ECO:0000256" key="7">
    <source>
        <dbReference type="SAM" id="MobiDB-lite"/>
    </source>
</evidence>
<evidence type="ECO:0008006" key="10">
    <source>
        <dbReference type="Google" id="ProtNLM"/>
    </source>
</evidence>
<dbReference type="InterPro" id="IPR002848">
    <property type="entry name" value="Translin_fam"/>
</dbReference>
<dbReference type="KEGG" id="nve:5503060"/>
<feature type="region of interest" description="Disordered" evidence="7">
    <location>
        <begin position="1"/>
        <end position="21"/>
    </location>
</feature>
<dbReference type="InterPro" id="IPR016068">
    <property type="entry name" value="Translin_N"/>
</dbReference>
<protein>
    <recommendedName>
        <fullName evidence="10">Translin-associated protein X</fullName>
    </recommendedName>
</protein>
<evidence type="ECO:0000256" key="2">
    <source>
        <dbReference type="ARBA" id="ARBA00004496"/>
    </source>
</evidence>
<dbReference type="GO" id="GO:0046872">
    <property type="term" value="F:metal ion binding"/>
    <property type="evidence" value="ECO:0007669"/>
    <property type="project" value="UniProtKB-KW"/>
</dbReference>
<dbReference type="CDD" id="cd14820">
    <property type="entry name" value="TRAX"/>
    <property type="match status" value="1"/>
</dbReference>
<evidence type="ECO:0000256" key="1">
    <source>
        <dbReference type="ARBA" id="ARBA00004123"/>
    </source>
</evidence>
<dbReference type="InterPro" id="IPR036081">
    <property type="entry name" value="Translin_sf"/>
</dbReference>
<keyword evidence="9" id="KW-1185">Reference proteome</keyword>
<dbReference type="Gene3D" id="1.20.58.190">
    <property type="entry name" value="Translin, domain 1"/>
    <property type="match status" value="1"/>
</dbReference>
<dbReference type="SUPFAM" id="SSF74784">
    <property type="entry name" value="Translin"/>
    <property type="match status" value="1"/>
</dbReference>
<dbReference type="EMBL" id="DS469852">
    <property type="protein sequence ID" value="EDO32081.1"/>
    <property type="molecule type" value="Genomic_DNA"/>
</dbReference>
<proteinExistence type="inferred from homology"/>
<evidence type="ECO:0000256" key="4">
    <source>
        <dbReference type="ARBA" id="ARBA00022490"/>
    </source>
</evidence>
<dbReference type="GO" id="GO:0043565">
    <property type="term" value="F:sequence-specific DNA binding"/>
    <property type="evidence" value="ECO:0007669"/>
    <property type="project" value="InterPro"/>
</dbReference>
<evidence type="ECO:0000313" key="9">
    <source>
        <dbReference type="Proteomes" id="UP000001593"/>
    </source>
</evidence>
<dbReference type="GO" id="GO:0003723">
    <property type="term" value="F:RNA binding"/>
    <property type="evidence" value="ECO:0000318"/>
    <property type="project" value="GO_Central"/>
</dbReference>
<feature type="compositionally biased region" description="Basic and acidic residues" evidence="7">
    <location>
        <begin position="1"/>
        <end position="18"/>
    </location>
</feature>
<dbReference type="PhylomeDB" id="A7SW58"/>
<keyword evidence="6" id="KW-0460">Magnesium</keyword>
<gene>
    <name evidence="8" type="ORF">NEMVEDRAFT_v1g174949</name>
</gene>
<evidence type="ECO:0000256" key="3">
    <source>
        <dbReference type="ARBA" id="ARBA00005902"/>
    </source>
</evidence>
<dbReference type="Gene3D" id="1.20.58.200">
    <property type="entry name" value="Translin, domain 2"/>
    <property type="match status" value="1"/>
</dbReference>
<name>A7SW58_NEMVE</name>
<dbReference type="FunFam" id="1.20.58.200:FF:000001">
    <property type="entry name" value="Translin-associated factor X"/>
    <property type="match status" value="1"/>
</dbReference>
<dbReference type="eggNOG" id="KOG3066">
    <property type="taxonomic scope" value="Eukaryota"/>
</dbReference>
<comment type="similarity">
    <text evidence="3">Belongs to the translin family.</text>
</comment>
<organism evidence="8 9">
    <name type="scientific">Nematostella vectensis</name>
    <name type="common">Starlet sea anemone</name>
    <dbReference type="NCBI Taxonomy" id="45351"/>
    <lineage>
        <taxon>Eukaryota</taxon>
        <taxon>Metazoa</taxon>
        <taxon>Cnidaria</taxon>
        <taxon>Anthozoa</taxon>
        <taxon>Hexacorallia</taxon>
        <taxon>Actiniaria</taxon>
        <taxon>Edwardsiidae</taxon>
        <taxon>Nematostella</taxon>
    </lineage>
</organism>
<accession>A7SW58</accession>
<evidence type="ECO:0000256" key="6">
    <source>
        <dbReference type="PIRSR" id="PIRSR602848-1"/>
    </source>
</evidence>
<dbReference type="InterPro" id="IPR016069">
    <property type="entry name" value="Translin_C"/>
</dbReference>
<dbReference type="Proteomes" id="UP000001593">
    <property type="component" value="Unassembled WGS sequence"/>
</dbReference>